<comment type="caution">
    <text evidence="2">The sequence shown here is derived from an EMBL/GenBank/DDBJ whole genome shotgun (WGS) entry which is preliminary data.</text>
</comment>
<proteinExistence type="predicted"/>
<feature type="region of interest" description="Disordered" evidence="1">
    <location>
        <begin position="31"/>
        <end position="66"/>
    </location>
</feature>
<sequence>MVDRNCRQGSETIERVPNSLGGARVTTVPAAGRRILGDSTSNTPARGRIGSTRPQNAVPGRDDEVGGADVRAHACVKPAFIHLDMDESTPSGWHMEGRGRAGQGRPRPAGCSALFALALALCETRSMMARCLMLA</sequence>
<evidence type="ECO:0000313" key="3">
    <source>
        <dbReference type="Proteomes" id="UP000076580"/>
    </source>
</evidence>
<dbReference type="RefSeq" id="XP_040659692.1">
    <property type="nucleotide sequence ID" value="XM_040798809.1"/>
</dbReference>
<protein>
    <submittedName>
        <fullName evidence="2">Uncharacterized protein</fullName>
    </submittedName>
</protein>
<dbReference type="GeneID" id="63714120"/>
<evidence type="ECO:0000313" key="2">
    <source>
        <dbReference type="EMBL" id="KYK60340.1"/>
    </source>
</evidence>
<keyword evidence="3" id="KW-1185">Reference proteome</keyword>
<reference evidence="2 3" key="1">
    <citation type="journal article" date="2016" name="Sci. Rep.">
        <title>Insights into Adaptations to a Near-Obligate Nematode Endoparasitic Lifestyle from the Finished Genome of Drechmeria coniospora.</title>
        <authorList>
            <person name="Zhang L."/>
            <person name="Zhou Z."/>
            <person name="Guo Q."/>
            <person name="Fokkens L."/>
            <person name="Miskei M."/>
            <person name="Pocsi I."/>
            <person name="Zhang W."/>
            <person name="Chen M."/>
            <person name="Wang L."/>
            <person name="Sun Y."/>
            <person name="Donzelli B.G."/>
            <person name="Gibson D.M."/>
            <person name="Nelson D.R."/>
            <person name="Luo J.G."/>
            <person name="Rep M."/>
            <person name="Liu H."/>
            <person name="Yang S."/>
            <person name="Wang J."/>
            <person name="Krasnoff S.B."/>
            <person name="Xu Y."/>
            <person name="Molnar I."/>
            <person name="Lin M."/>
        </authorList>
    </citation>
    <scope>NUCLEOTIDE SEQUENCE [LARGE SCALE GENOMIC DNA]</scope>
    <source>
        <strain evidence="2 3">ARSEF 6962</strain>
    </source>
</reference>
<name>A0A151GTE0_DRECN</name>
<dbReference type="Proteomes" id="UP000076580">
    <property type="component" value="Chromosome 01"/>
</dbReference>
<gene>
    <name evidence="2" type="ORF">DCS_01477</name>
</gene>
<evidence type="ECO:0000256" key="1">
    <source>
        <dbReference type="SAM" id="MobiDB-lite"/>
    </source>
</evidence>
<dbReference type="EMBL" id="LAYC01000001">
    <property type="protein sequence ID" value="KYK60340.1"/>
    <property type="molecule type" value="Genomic_DNA"/>
</dbReference>
<accession>A0A151GTE0</accession>
<dbReference type="InParanoid" id="A0A151GTE0"/>
<dbReference type="AlphaFoldDB" id="A0A151GTE0"/>
<organism evidence="2 3">
    <name type="scientific">Drechmeria coniospora</name>
    <name type="common">Nematophagous fungus</name>
    <name type="synonym">Meria coniospora</name>
    <dbReference type="NCBI Taxonomy" id="98403"/>
    <lineage>
        <taxon>Eukaryota</taxon>
        <taxon>Fungi</taxon>
        <taxon>Dikarya</taxon>
        <taxon>Ascomycota</taxon>
        <taxon>Pezizomycotina</taxon>
        <taxon>Sordariomycetes</taxon>
        <taxon>Hypocreomycetidae</taxon>
        <taxon>Hypocreales</taxon>
        <taxon>Ophiocordycipitaceae</taxon>
        <taxon>Drechmeria</taxon>
    </lineage>
</organism>